<keyword evidence="4" id="KW-0812">Transmembrane</keyword>
<feature type="compositionally biased region" description="Polar residues" evidence="10">
    <location>
        <begin position="9"/>
        <end position="25"/>
    </location>
</feature>
<dbReference type="PIRSF" id="PIRSF007871">
    <property type="entry name" value="Cox20"/>
    <property type="match status" value="1"/>
</dbReference>
<dbReference type="AlphaFoldDB" id="A0A2A9P9T8"/>
<comment type="similarity">
    <text evidence="2 9">Belongs to the COX20 family.</text>
</comment>
<evidence type="ECO:0000256" key="4">
    <source>
        <dbReference type="ARBA" id="ARBA00022692"/>
    </source>
</evidence>
<dbReference type="EMBL" id="LAZP02000377">
    <property type="protein sequence ID" value="PFH57687.1"/>
    <property type="molecule type" value="Genomic_DNA"/>
</dbReference>
<comment type="subcellular location">
    <subcellularLocation>
        <location evidence="1 9">Mitochondrion inner membrane</location>
    </subcellularLocation>
</comment>
<dbReference type="GO" id="GO:0033617">
    <property type="term" value="P:mitochondrial respiratory chain complex IV assembly"/>
    <property type="evidence" value="ECO:0007669"/>
    <property type="project" value="InterPro"/>
</dbReference>
<dbReference type="OrthoDB" id="14603at2759"/>
<dbReference type="GO" id="GO:0005743">
    <property type="term" value="C:mitochondrial inner membrane"/>
    <property type="evidence" value="ECO:0007669"/>
    <property type="project" value="UniProtKB-SubCell"/>
</dbReference>
<feature type="region of interest" description="Disordered" evidence="10">
    <location>
        <begin position="128"/>
        <end position="157"/>
    </location>
</feature>
<keyword evidence="7 9" id="KW-0496">Mitochondrion</keyword>
<dbReference type="InterPro" id="IPR022533">
    <property type="entry name" value="Cox20"/>
</dbReference>
<keyword evidence="5 9" id="KW-0999">Mitochondrion inner membrane</keyword>
<reference evidence="11 12" key="2">
    <citation type="journal article" date="2017" name="Sci. Rep.">
        <title>Ant-infecting Ophiocordyceps genomes reveal a high diversity of potential behavioral manipulation genes and a possible major role for enterotoxins.</title>
        <authorList>
            <person name="de Bekker C."/>
            <person name="Ohm R.A."/>
            <person name="Evans H.C."/>
            <person name="Brachmann A."/>
            <person name="Hughes D.P."/>
        </authorList>
    </citation>
    <scope>NUCLEOTIDE SEQUENCE [LARGE SCALE GENOMIC DNA]</scope>
    <source>
        <strain evidence="11 12">SC16a</strain>
    </source>
</reference>
<feature type="compositionally biased region" description="Basic and acidic residues" evidence="10">
    <location>
        <begin position="128"/>
        <end position="148"/>
    </location>
</feature>
<evidence type="ECO:0000256" key="10">
    <source>
        <dbReference type="SAM" id="MobiDB-lite"/>
    </source>
</evidence>
<gene>
    <name evidence="11" type="ORF">XA68_14697</name>
</gene>
<evidence type="ECO:0000256" key="7">
    <source>
        <dbReference type="ARBA" id="ARBA00023128"/>
    </source>
</evidence>
<organism evidence="11 12">
    <name type="scientific">Ophiocordyceps unilateralis</name>
    <name type="common">Zombie-ant fungus</name>
    <name type="synonym">Torrubia unilateralis</name>
    <dbReference type="NCBI Taxonomy" id="268505"/>
    <lineage>
        <taxon>Eukaryota</taxon>
        <taxon>Fungi</taxon>
        <taxon>Dikarya</taxon>
        <taxon>Ascomycota</taxon>
        <taxon>Pezizomycotina</taxon>
        <taxon>Sordariomycetes</taxon>
        <taxon>Hypocreomycetidae</taxon>
        <taxon>Hypocreales</taxon>
        <taxon>Ophiocordycipitaceae</taxon>
        <taxon>Ophiocordyceps</taxon>
    </lineage>
</organism>
<evidence type="ECO:0000256" key="2">
    <source>
        <dbReference type="ARBA" id="ARBA00009575"/>
    </source>
</evidence>
<name>A0A2A9P9T8_OPHUN</name>
<evidence type="ECO:0000256" key="1">
    <source>
        <dbReference type="ARBA" id="ARBA00004273"/>
    </source>
</evidence>
<keyword evidence="6" id="KW-1133">Transmembrane helix</keyword>
<comment type="caution">
    <text evidence="11">The sequence shown here is derived from an EMBL/GenBank/DDBJ whole genome shotgun (WGS) entry which is preliminary data.</text>
</comment>
<evidence type="ECO:0000256" key="5">
    <source>
        <dbReference type="ARBA" id="ARBA00022792"/>
    </source>
</evidence>
<evidence type="ECO:0000256" key="3">
    <source>
        <dbReference type="ARBA" id="ARBA00017689"/>
    </source>
</evidence>
<evidence type="ECO:0000256" key="6">
    <source>
        <dbReference type="ARBA" id="ARBA00022989"/>
    </source>
</evidence>
<keyword evidence="12" id="KW-1185">Reference proteome</keyword>
<comment type="function">
    <text evidence="9">Involved in the assembly of the cytochrome c oxidase complex.</text>
</comment>
<keyword evidence="8 9" id="KW-0472">Membrane</keyword>
<feature type="region of interest" description="Disordered" evidence="10">
    <location>
        <begin position="1"/>
        <end position="32"/>
    </location>
</feature>
<sequence>MDNKRPDGSTLQTWPQPSADATSETAHPPSQPTISDAIATISKKDLLQVASLPCAREGFLTGIAAGAGLGGLKFLLHGNVPKSVNWAVGIFVVGSAASYEYCQFRRRAQRLRLIRQMEIVNDQRRELARKAAEEKETRRREEEEERAKAQKSWYKFW</sequence>
<dbReference type="Pfam" id="PF12597">
    <property type="entry name" value="Cox20"/>
    <property type="match status" value="1"/>
</dbReference>
<reference evidence="11 12" key="1">
    <citation type="journal article" date="2015" name="BMC Genomics">
        <title>Gene expression during zombie ant biting behavior reflects the complexity underlying fungal parasitic behavioral manipulation.</title>
        <authorList>
            <person name="de Bekker C."/>
            <person name="Ohm R.A."/>
            <person name="Loreto R.G."/>
            <person name="Sebastian A."/>
            <person name="Albert I."/>
            <person name="Merrow M."/>
            <person name="Brachmann A."/>
            <person name="Hughes D.P."/>
        </authorList>
    </citation>
    <scope>NUCLEOTIDE SEQUENCE [LARGE SCALE GENOMIC DNA]</scope>
    <source>
        <strain evidence="11 12">SC16a</strain>
    </source>
</reference>
<proteinExistence type="inferred from homology"/>
<accession>A0A2A9P9T8</accession>
<dbReference type="Proteomes" id="UP000037136">
    <property type="component" value="Unassembled WGS sequence"/>
</dbReference>
<protein>
    <recommendedName>
        <fullName evidence="3 9">Cytochrome c oxidase assembly protein COX20, mitochondrial</fullName>
    </recommendedName>
</protein>
<dbReference type="PANTHER" id="PTHR31586:SF1">
    <property type="entry name" value="CYTOCHROME C OXIDASE ASSEMBLY PROTEIN COX20, MITOCHONDRIAL"/>
    <property type="match status" value="1"/>
</dbReference>
<evidence type="ECO:0000256" key="8">
    <source>
        <dbReference type="ARBA" id="ARBA00023136"/>
    </source>
</evidence>
<evidence type="ECO:0000313" key="12">
    <source>
        <dbReference type="Proteomes" id="UP000037136"/>
    </source>
</evidence>
<evidence type="ECO:0000256" key="9">
    <source>
        <dbReference type="PIRNR" id="PIRNR007871"/>
    </source>
</evidence>
<dbReference type="PANTHER" id="PTHR31586">
    <property type="entry name" value="CYTOCHROME C OXIDASE PROTEIN 20"/>
    <property type="match status" value="1"/>
</dbReference>
<evidence type="ECO:0000313" key="11">
    <source>
        <dbReference type="EMBL" id="PFH57687.1"/>
    </source>
</evidence>